<dbReference type="EMBL" id="CP004372">
    <property type="protein sequence ID" value="AHM02732.1"/>
    <property type="molecule type" value="Genomic_DNA"/>
</dbReference>
<dbReference type="OrthoDB" id="3078754at2"/>
<accession>W8RY11</accession>
<keyword evidence="2" id="KW-1015">Disulfide bond</keyword>
<evidence type="ECO:0000259" key="4">
    <source>
        <dbReference type="PROSITE" id="PS50240"/>
    </source>
</evidence>
<name>W8RY11_9RHOB</name>
<dbReference type="Gene3D" id="2.40.10.10">
    <property type="entry name" value="Trypsin-like serine proteases"/>
    <property type="match status" value="2"/>
</dbReference>
<feature type="domain" description="Peptidase S1" evidence="4">
    <location>
        <begin position="174"/>
        <end position="390"/>
    </location>
</feature>
<reference evidence="5 6" key="1">
    <citation type="submission" date="2013-03" db="EMBL/GenBank/DDBJ databases">
        <authorList>
            <person name="Fiebig A."/>
            <person name="Goeker M."/>
            <person name="Klenk H.-P.P."/>
        </authorList>
    </citation>
    <scope>NUCLEOTIDE SEQUENCE [LARGE SCALE GENOMIC DNA]</scope>
    <source>
        <strain evidence="6">DSM 19469</strain>
    </source>
</reference>
<dbReference type="Pfam" id="PF00089">
    <property type="entry name" value="Trypsin"/>
    <property type="match status" value="1"/>
</dbReference>
<dbReference type="HOGENOM" id="CLU_703539_0_0_5"/>
<sequence>MPLPLARHALATGLVLGLSISATPLISQDFSLPSTFGEISVSAGFMPDPNWVHVLAGGEALREFPDANTGNRCAGHFAEAPDFRIFFEPGSGLPLSFYVESRDDTVLLVNTPDAQWHCNDDSSGLNPSLTFDSPQPGQYDIWVGTYQASNGTYPAAILGITELEPFADTFARAFFGEDDRIVMDATQSPWNMIGFVDLSDSSCTGALIGPQTVLTAAHCLADQGAITGTPVEFLAGYDRGDAVARSAITGYHVPASWMMGEQEGYDFAFLYLADPIGEQIGWMDVGPLTPEDVAAELAGTGPDIMQAGYSYDQQGVLTGNLDCPFIELGGQNTLIHQCDTLQGDSGSPLFIETGGRYRIIGVESRTDAMPRAQFDRNVAMHTDYVLAELQALITQTGSGGGTRPPETK</sequence>
<dbReference type="STRING" id="1294273.roselon_00277"/>
<dbReference type="PROSITE" id="PS00135">
    <property type="entry name" value="TRYPSIN_SER"/>
    <property type="match status" value="1"/>
</dbReference>
<dbReference type="PANTHER" id="PTHR15462:SF8">
    <property type="entry name" value="SERINE PROTEASE"/>
    <property type="match status" value="1"/>
</dbReference>
<dbReference type="KEGG" id="red:roselon_00277"/>
<gene>
    <name evidence="5" type="ORF">roselon_00277</name>
</gene>
<evidence type="ECO:0000313" key="5">
    <source>
        <dbReference type="EMBL" id="AHM02732.1"/>
    </source>
</evidence>
<dbReference type="PROSITE" id="PS50240">
    <property type="entry name" value="TRYPSIN_DOM"/>
    <property type="match status" value="1"/>
</dbReference>
<organism evidence="5 6">
    <name type="scientific">Roseicyclus elongatus DSM 19469</name>
    <dbReference type="NCBI Taxonomy" id="1294273"/>
    <lineage>
        <taxon>Bacteria</taxon>
        <taxon>Pseudomonadati</taxon>
        <taxon>Pseudomonadota</taxon>
        <taxon>Alphaproteobacteria</taxon>
        <taxon>Rhodobacterales</taxon>
        <taxon>Roseobacteraceae</taxon>
        <taxon>Roseicyclus</taxon>
    </lineage>
</organism>
<dbReference type="eggNOG" id="COG3591">
    <property type="taxonomic scope" value="Bacteria"/>
</dbReference>
<dbReference type="InterPro" id="IPR001254">
    <property type="entry name" value="Trypsin_dom"/>
</dbReference>
<dbReference type="PRINTS" id="PR00722">
    <property type="entry name" value="CHYMOTRYPSIN"/>
</dbReference>
<dbReference type="PROSITE" id="PS00134">
    <property type="entry name" value="TRYPSIN_HIS"/>
    <property type="match status" value="1"/>
</dbReference>
<keyword evidence="3" id="KW-0378">Hydrolase</keyword>
<evidence type="ECO:0000256" key="1">
    <source>
        <dbReference type="ARBA" id="ARBA00022729"/>
    </source>
</evidence>
<keyword evidence="3" id="KW-0645">Protease</keyword>
<dbReference type="GO" id="GO:0004252">
    <property type="term" value="F:serine-type endopeptidase activity"/>
    <property type="evidence" value="ECO:0007669"/>
    <property type="project" value="InterPro"/>
</dbReference>
<dbReference type="InterPro" id="IPR009003">
    <property type="entry name" value="Peptidase_S1_PA"/>
</dbReference>
<dbReference type="RefSeq" id="WP_025310649.1">
    <property type="nucleotide sequence ID" value="NZ_CP004372.1"/>
</dbReference>
<dbReference type="PANTHER" id="PTHR15462">
    <property type="entry name" value="SERINE PROTEASE"/>
    <property type="match status" value="1"/>
</dbReference>
<proteinExistence type="predicted"/>
<keyword evidence="1" id="KW-0732">Signal</keyword>
<keyword evidence="3" id="KW-0720">Serine protease</keyword>
<evidence type="ECO:0000313" key="6">
    <source>
        <dbReference type="Proteomes" id="UP000019593"/>
    </source>
</evidence>
<dbReference type="AlphaFoldDB" id="W8RY11"/>
<dbReference type="InterPro" id="IPR001314">
    <property type="entry name" value="Peptidase_S1A"/>
</dbReference>
<evidence type="ECO:0000256" key="3">
    <source>
        <dbReference type="RuleBase" id="RU363034"/>
    </source>
</evidence>
<dbReference type="InterPro" id="IPR050966">
    <property type="entry name" value="Glutamyl_endopeptidase"/>
</dbReference>
<dbReference type="InterPro" id="IPR033116">
    <property type="entry name" value="TRYPSIN_SER"/>
</dbReference>
<dbReference type="InterPro" id="IPR043504">
    <property type="entry name" value="Peptidase_S1_PA_chymotrypsin"/>
</dbReference>
<dbReference type="SUPFAM" id="SSF50494">
    <property type="entry name" value="Trypsin-like serine proteases"/>
    <property type="match status" value="1"/>
</dbReference>
<dbReference type="InterPro" id="IPR018114">
    <property type="entry name" value="TRYPSIN_HIS"/>
</dbReference>
<keyword evidence="6" id="KW-1185">Reference proteome</keyword>
<dbReference type="SMART" id="SM00020">
    <property type="entry name" value="Tryp_SPc"/>
    <property type="match status" value="1"/>
</dbReference>
<dbReference type="Proteomes" id="UP000019593">
    <property type="component" value="Chromosome"/>
</dbReference>
<protein>
    <recommendedName>
        <fullName evidence="4">Peptidase S1 domain-containing protein</fullName>
    </recommendedName>
</protein>
<evidence type="ECO:0000256" key="2">
    <source>
        <dbReference type="ARBA" id="ARBA00023157"/>
    </source>
</evidence>
<dbReference type="GO" id="GO:0006508">
    <property type="term" value="P:proteolysis"/>
    <property type="evidence" value="ECO:0007669"/>
    <property type="project" value="UniProtKB-KW"/>
</dbReference>